<protein>
    <submittedName>
        <fullName evidence="1">Sporulation protein YqfC</fullName>
    </submittedName>
</protein>
<dbReference type="EMBL" id="FRCP01000007">
    <property type="protein sequence ID" value="SHM20314.1"/>
    <property type="molecule type" value="Genomic_DNA"/>
</dbReference>
<dbReference type="STRING" id="1120996.SAMN02746066_01147"/>
<evidence type="ECO:0000313" key="1">
    <source>
        <dbReference type="EMBL" id="SHM20314.1"/>
    </source>
</evidence>
<sequence length="122" mass="13731">MGKSLKSSHDTFKKKSKKTLYKQFDNSNKKVSPEEKETYLESLSNSLHLPGDMIVGAPIITTTGRCSLCIENYKGIIEYNSQVIKVQTKTGKICVEGTNLTIKYFTNDEMRVSGIVHSIKYC</sequence>
<organism evidence="1 2">
    <name type="scientific">Anaerosporobacter mobilis DSM 15930</name>
    <dbReference type="NCBI Taxonomy" id="1120996"/>
    <lineage>
        <taxon>Bacteria</taxon>
        <taxon>Bacillati</taxon>
        <taxon>Bacillota</taxon>
        <taxon>Clostridia</taxon>
        <taxon>Lachnospirales</taxon>
        <taxon>Lachnospiraceae</taxon>
        <taxon>Anaerosporobacter</taxon>
    </lineage>
</organism>
<dbReference type="AlphaFoldDB" id="A0A1M7GV47"/>
<dbReference type="OrthoDB" id="2989236at2"/>
<dbReference type="Pfam" id="PF07873">
    <property type="entry name" value="YabP"/>
    <property type="match status" value="1"/>
</dbReference>
<dbReference type="InterPro" id="IPR038705">
    <property type="entry name" value="YabP_sf"/>
</dbReference>
<keyword evidence="2" id="KW-1185">Reference proteome</keyword>
<proteinExistence type="predicted"/>
<gene>
    <name evidence="1" type="ORF">SAMN02746066_01147</name>
</gene>
<name>A0A1M7GV47_9FIRM</name>
<dbReference type="InterPro" id="IPR022476">
    <property type="entry name" value="Spore_YabP/YqfC"/>
</dbReference>
<accession>A0A1M7GV47</accession>
<dbReference type="RefSeq" id="WP_084139116.1">
    <property type="nucleotide sequence ID" value="NZ_FRCP01000007.1"/>
</dbReference>
<dbReference type="Proteomes" id="UP000184038">
    <property type="component" value="Unassembled WGS sequence"/>
</dbReference>
<dbReference type="Gene3D" id="2.60.40.2000">
    <property type="match status" value="1"/>
</dbReference>
<evidence type="ECO:0000313" key="2">
    <source>
        <dbReference type="Proteomes" id="UP000184038"/>
    </source>
</evidence>
<reference evidence="1 2" key="1">
    <citation type="submission" date="2016-11" db="EMBL/GenBank/DDBJ databases">
        <authorList>
            <person name="Jaros S."/>
            <person name="Januszkiewicz K."/>
            <person name="Wedrychowicz H."/>
        </authorList>
    </citation>
    <scope>NUCLEOTIDE SEQUENCE [LARGE SCALE GENOMIC DNA]</scope>
    <source>
        <strain evidence="1 2">DSM 15930</strain>
    </source>
</reference>